<protein>
    <recommendedName>
        <fullName evidence="4">Flagellin</fullName>
    </recommendedName>
</protein>
<dbReference type="AlphaFoldDB" id="A0A9X5B483"/>
<dbReference type="Pfam" id="PF00669">
    <property type="entry name" value="Flagellin_N"/>
    <property type="match status" value="1"/>
</dbReference>
<proteinExistence type="inferred from homology"/>
<keyword evidence="9" id="KW-1185">Reference proteome</keyword>
<dbReference type="InterPro" id="IPR001029">
    <property type="entry name" value="Flagellin_N"/>
</dbReference>
<dbReference type="PANTHER" id="PTHR42792:SF2">
    <property type="entry name" value="FLAGELLIN"/>
    <property type="match status" value="1"/>
</dbReference>
<dbReference type="Pfam" id="PF07196">
    <property type="entry name" value="Flagellin_IN"/>
    <property type="match status" value="1"/>
</dbReference>
<dbReference type="PANTHER" id="PTHR42792">
    <property type="entry name" value="FLAGELLIN"/>
    <property type="match status" value="1"/>
</dbReference>
<dbReference type="OrthoDB" id="9796789at2"/>
<dbReference type="GO" id="GO:0005576">
    <property type="term" value="C:extracellular region"/>
    <property type="evidence" value="ECO:0007669"/>
    <property type="project" value="UniProtKB-SubCell"/>
</dbReference>
<dbReference type="Gene3D" id="3.30.70.2120">
    <property type="match status" value="1"/>
</dbReference>
<comment type="caution">
    <text evidence="8">The sequence shown here is derived from an EMBL/GenBank/DDBJ whole genome shotgun (WGS) entry which is preliminary data.</text>
</comment>
<evidence type="ECO:0000259" key="6">
    <source>
        <dbReference type="Pfam" id="PF00669"/>
    </source>
</evidence>
<keyword evidence="2 4" id="KW-0964">Secreted</keyword>
<keyword evidence="8" id="KW-0282">Flagellum</keyword>
<evidence type="ECO:0000313" key="9">
    <source>
        <dbReference type="Proteomes" id="UP000460751"/>
    </source>
</evidence>
<organism evidence="8 9">
    <name type="scientific">Vreelandella halophila</name>
    <dbReference type="NCBI Taxonomy" id="86177"/>
    <lineage>
        <taxon>Bacteria</taxon>
        <taxon>Pseudomonadati</taxon>
        <taxon>Pseudomonadota</taxon>
        <taxon>Gammaproteobacteria</taxon>
        <taxon>Oceanospirillales</taxon>
        <taxon>Halomonadaceae</taxon>
        <taxon>Vreelandella</taxon>
    </lineage>
</organism>
<evidence type="ECO:0000256" key="2">
    <source>
        <dbReference type="ARBA" id="ARBA00022525"/>
    </source>
</evidence>
<dbReference type="InterPro" id="IPR010810">
    <property type="entry name" value="Flagellin_hook_IN_motif"/>
</dbReference>
<feature type="coiled-coil region" evidence="5">
    <location>
        <begin position="102"/>
        <end position="129"/>
    </location>
</feature>
<name>A0A9X5B483_9GAMM</name>
<dbReference type="PRINTS" id="PR00207">
    <property type="entry name" value="FLAGELLIN"/>
</dbReference>
<evidence type="ECO:0000256" key="5">
    <source>
        <dbReference type="SAM" id="Coils"/>
    </source>
</evidence>
<dbReference type="Gene3D" id="2.60.40.4390">
    <property type="match status" value="1"/>
</dbReference>
<accession>A0A9X5B483</accession>
<dbReference type="Proteomes" id="UP000460751">
    <property type="component" value="Unassembled WGS sequence"/>
</dbReference>
<dbReference type="InterPro" id="IPR046358">
    <property type="entry name" value="Flagellin_C"/>
</dbReference>
<keyword evidence="8" id="KW-0966">Cell projection</keyword>
<keyword evidence="5" id="KW-0175">Coiled coil</keyword>
<feature type="domain" description="Flagellin C-terminal" evidence="7">
    <location>
        <begin position="605"/>
        <end position="690"/>
    </location>
</feature>
<comment type="subcellular location">
    <subcellularLocation>
        <location evidence="4">Secreted</location>
    </subcellularLocation>
    <subcellularLocation>
        <location evidence="4">Bacterial flagellum</location>
    </subcellularLocation>
</comment>
<dbReference type="Pfam" id="PF00700">
    <property type="entry name" value="Flagellin_C"/>
    <property type="match status" value="1"/>
</dbReference>
<dbReference type="InterPro" id="IPR001492">
    <property type="entry name" value="Flagellin"/>
</dbReference>
<gene>
    <name evidence="8" type="ORF">GLW01_05795</name>
</gene>
<dbReference type="RefSeq" id="WP_160898485.1">
    <property type="nucleotide sequence ID" value="NZ_WMEX01000003.1"/>
</dbReference>
<dbReference type="Gene3D" id="1.20.1330.10">
    <property type="entry name" value="f41 fragment of flagellin, N-terminal domain"/>
    <property type="match status" value="2"/>
</dbReference>
<dbReference type="EMBL" id="WMEX01000003">
    <property type="protein sequence ID" value="MYL26306.1"/>
    <property type="molecule type" value="Genomic_DNA"/>
</dbReference>
<keyword evidence="3 4" id="KW-0975">Bacterial flagellum</keyword>
<dbReference type="GO" id="GO:0005198">
    <property type="term" value="F:structural molecule activity"/>
    <property type="evidence" value="ECO:0007669"/>
    <property type="project" value="UniProtKB-UniRule"/>
</dbReference>
<keyword evidence="8" id="KW-0969">Cilium</keyword>
<reference evidence="8 9" key="1">
    <citation type="submission" date="2019-11" db="EMBL/GenBank/DDBJ databases">
        <title>Genome sequences of 17 halophilic strains isolated from different environments.</title>
        <authorList>
            <person name="Furrow R.E."/>
        </authorList>
    </citation>
    <scope>NUCLEOTIDE SEQUENCE [LARGE SCALE GENOMIC DNA]</scope>
    <source>
        <strain evidence="8 9">22507_15_FS</strain>
    </source>
</reference>
<evidence type="ECO:0000256" key="4">
    <source>
        <dbReference type="RuleBase" id="RU362073"/>
    </source>
</evidence>
<evidence type="ECO:0000256" key="1">
    <source>
        <dbReference type="ARBA" id="ARBA00005709"/>
    </source>
</evidence>
<comment type="similarity">
    <text evidence="1 4">Belongs to the bacterial flagellin family.</text>
</comment>
<comment type="function">
    <text evidence="4">Flagellin is the subunit protein which polymerizes to form the filaments of bacterial flagella.</text>
</comment>
<sequence length="692" mass="70240">MPQIINTNIASINAQRNLDRSQEANQTALERLSSGLRINSAADDAAGLAISTRFESQTQGLAVGIRNANDGVSLAQTAEGALGSMTDNLQRIRELSLQSANATNSAQDRESLNQEVQELKAEIGRVSRQTNFNGTNLLDGSFEGANFQIGANRGETVSVNISGATPDELGAAQTDGITSSPSAQAMQGGDLVLNGFSVPSSEAGSDDTSFANNSASAIAKAAAVNERTDQSGVKAVANQTSVTGSAVGSVAGSTATITLNGVDIDMPAGTGNDVEGFLNSVAEKINKNTGQTGVEATFNGDPSVGITLTAEDGRNITLSDTDGAADVPAQYGLAGSSGDGSADDSRTYTGTYTLISEDGSDINIESDGDISRAGFQVGTFSGTNSGAAGQVVGASDMASGDITINGVPIGKSVASADTSSSTAPASSAIAKAAAINASSDATGVTASANPTLYTAGAISDNVDATFDVNGTEISVSIPSGAQPAERQTAMVDAINAKSGQTGVTAEAFTDSGGNDTFRLVAEDGRNIQVDNFTFNTGTSGDLGFGGAVTQRSSISLQSAGKIEIGTLTGNNASAGFEVGTYGSNESGQLLRDVDISTVEGANDALSAIDNALNQVNRQRASLGAIQNRFESTIENQEVASENLKAANSRIRDADFAKETAELARTQTLQQAGLSILSQANQQPQQVLQLLQG</sequence>
<evidence type="ECO:0000313" key="8">
    <source>
        <dbReference type="EMBL" id="MYL26306.1"/>
    </source>
</evidence>
<dbReference type="GO" id="GO:0009288">
    <property type="term" value="C:bacterial-type flagellum"/>
    <property type="evidence" value="ECO:0007669"/>
    <property type="project" value="UniProtKB-SubCell"/>
</dbReference>
<evidence type="ECO:0000256" key="3">
    <source>
        <dbReference type="ARBA" id="ARBA00023143"/>
    </source>
</evidence>
<dbReference type="Gene3D" id="6.10.280.190">
    <property type="match status" value="1"/>
</dbReference>
<dbReference type="SUPFAM" id="SSF64518">
    <property type="entry name" value="Phase 1 flagellin"/>
    <property type="match status" value="2"/>
</dbReference>
<feature type="domain" description="Flagellin N-terminal" evidence="6">
    <location>
        <begin position="5"/>
        <end position="142"/>
    </location>
</feature>
<evidence type="ECO:0000259" key="7">
    <source>
        <dbReference type="Pfam" id="PF00700"/>
    </source>
</evidence>